<feature type="chain" id="PRO_5006624183" description="Lipoprotein" evidence="1">
    <location>
        <begin position="24"/>
        <end position="131"/>
    </location>
</feature>
<dbReference type="Proteomes" id="UP000199032">
    <property type="component" value="Unassembled WGS sequence"/>
</dbReference>
<dbReference type="OrthoDB" id="9797154at2"/>
<reference evidence="2 3" key="1">
    <citation type="submission" date="2015-10" db="EMBL/GenBank/DDBJ databases">
        <authorList>
            <person name="Gilbert D.G."/>
        </authorList>
    </citation>
    <scope>NUCLEOTIDE SEQUENCE [LARGE SCALE GENOMIC DNA]</scope>
    <source>
        <strain evidence="2">COMA1</strain>
    </source>
</reference>
<evidence type="ECO:0000313" key="2">
    <source>
        <dbReference type="EMBL" id="CUS38276.1"/>
    </source>
</evidence>
<dbReference type="AlphaFoldDB" id="A0A0S4LQG9"/>
<gene>
    <name evidence="2" type="ORF">COMA1_50019</name>
</gene>
<evidence type="ECO:0000256" key="1">
    <source>
        <dbReference type="SAM" id="SignalP"/>
    </source>
</evidence>
<keyword evidence="1" id="KW-0732">Signal</keyword>
<evidence type="ECO:0000313" key="3">
    <source>
        <dbReference type="Proteomes" id="UP000199032"/>
    </source>
</evidence>
<evidence type="ECO:0008006" key="4">
    <source>
        <dbReference type="Google" id="ProtNLM"/>
    </source>
</evidence>
<dbReference type="EMBL" id="CZQA01000011">
    <property type="protein sequence ID" value="CUS38276.1"/>
    <property type="molecule type" value="Genomic_DNA"/>
</dbReference>
<name>A0A0S4LQG9_9BACT</name>
<proteinExistence type="predicted"/>
<sequence length="131" mass="14791">MRTYPWKTEFLLLVLVATLPGCATGHYTPLGEAGDDVIEQLKENAYRVEYRTSAFTAQAQLDAYLRRRCAELTLREGYDYFYQGGRLDVLGLWRRTAMTVTLYKNPKPVGVPDLLDAKEVLAKAATLPTTQ</sequence>
<accession>A0A0S4LQG9</accession>
<keyword evidence="3" id="KW-1185">Reference proteome</keyword>
<dbReference type="NCBIfam" id="NF047637">
    <property type="entry name" value="lipo_CC0125"/>
    <property type="match status" value="1"/>
</dbReference>
<feature type="signal peptide" evidence="1">
    <location>
        <begin position="1"/>
        <end position="23"/>
    </location>
</feature>
<dbReference type="RefSeq" id="WP_090750717.1">
    <property type="nucleotide sequence ID" value="NZ_CZQA01000011.1"/>
</dbReference>
<protein>
    <recommendedName>
        <fullName evidence="4">Lipoprotein</fullName>
    </recommendedName>
</protein>
<organism evidence="2 3">
    <name type="scientific">Candidatus Nitrospira nitrosa</name>
    <dbReference type="NCBI Taxonomy" id="1742972"/>
    <lineage>
        <taxon>Bacteria</taxon>
        <taxon>Pseudomonadati</taxon>
        <taxon>Nitrospirota</taxon>
        <taxon>Nitrospiria</taxon>
        <taxon>Nitrospirales</taxon>
        <taxon>Nitrospiraceae</taxon>
        <taxon>Nitrospira</taxon>
    </lineage>
</organism>